<comment type="caution">
    <text evidence="3">The sequence shown here is derived from an EMBL/GenBank/DDBJ whole genome shotgun (WGS) entry which is preliminary data.</text>
</comment>
<evidence type="ECO:0000313" key="3">
    <source>
        <dbReference type="EMBL" id="NME51789.1"/>
    </source>
</evidence>
<dbReference type="PROSITE" id="PS51658">
    <property type="entry name" value="BFN"/>
    <property type="match status" value="1"/>
</dbReference>
<dbReference type="RefSeq" id="WP_168935228.1">
    <property type="nucleotide sequence ID" value="NZ_CAMDEI010000042.1"/>
</dbReference>
<dbReference type="InterPro" id="IPR003729">
    <property type="entry name" value="Bi_nuclease_dom"/>
</dbReference>
<dbReference type="PANTHER" id="PTHR15160:SF1">
    <property type="entry name" value="VON HIPPEL-LINDAU DISEASE TUMOR SUPPRESSOR"/>
    <property type="match status" value="1"/>
</dbReference>
<dbReference type="EMBL" id="JABAFY010000011">
    <property type="protein sequence ID" value="NME51789.1"/>
    <property type="molecule type" value="Genomic_DNA"/>
</dbReference>
<name>A0A848CFY9_9BACT</name>
<dbReference type="Proteomes" id="UP000522333">
    <property type="component" value="Unassembled WGS sequence"/>
</dbReference>
<evidence type="ECO:0000313" key="4">
    <source>
        <dbReference type="Proteomes" id="UP000522333"/>
    </source>
</evidence>
<dbReference type="AlphaFoldDB" id="A0A848CFY9"/>
<evidence type="ECO:0000259" key="2">
    <source>
        <dbReference type="PROSITE" id="PS51658"/>
    </source>
</evidence>
<organism evidence="3 4">
    <name type="scientific">Desulfovibrio piger</name>
    <dbReference type="NCBI Taxonomy" id="901"/>
    <lineage>
        <taxon>Bacteria</taxon>
        <taxon>Pseudomonadati</taxon>
        <taxon>Thermodesulfobacteriota</taxon>
        <taxon>Desulfovibrionia</taxon>
        <taxon>Desulfovibrionales</taxon>
        <taxon>Desulfovibrionaceae</taxon>
        <taxon>Desulfovibrio</taxon>
    </lineage>
</organism>
<dbReference type="SUPFAM" id="SSF103256">
    <property type="entry name" value="Hypothetical protein TM0160"/>
    <property type="match status" value="1"/>
</dbReference>
<dbReference type="GO" id="GO:0004518">
    <property type="term" value="F:nuclease activity"/>
    <property type="evidence" value="ECO:0007669"/>
    <property type="project" value="InterPro"/>
</dbReference>
<reference evidence="3 4" key="1">
    <citation type="submission" date="2020-04" db="EMBL/GenBank/DDBJ databases">
        <authorList>
            <person name="Hitch T.C.A."/>
            <person name="Wylensek D."/>
            <person name="Clavel T."/>
        </authorList>
    </citation>
    <scope>NUCLEOTIDE SEQUENCE [LARGE SCALE GENOMIC DNA]</scope>
    <source>
        <strain evidence="3 4">PG-251-APC-1</strain>
    </source>
</reference>
<sequence>MVEMHVEGLSLDPQTRKPIVILRQNDGKGLLPLWIGAMEAMTISLVLNGEELPRPLAHDLLLMVAKALNGTLTGVDIVDYRDDIYYAVLLLRGPSGLISVDCRPSDGIALALRASVPIRVKTEVFEKAAREQEPGSIHPATRHQAGSDAATDMARTADARKEADTLAALLAKGAVPEDLGEAAGPERLRDLLRALEPASRNKM</sequence>
<protein>
    <submittedName>
        <fullName evidence="3">Bifunctional nuclease family protein</fullName>
    </submittedName>
</protein>
<gene>
    <name evidence="3" type="ORF">HF854_04440</name>
</gene>
<dbReference type="Gene3D" id="3.10.690.10">
    <property type="entry name" value="Bifunctional nuclease domain"/>
    <property type="match status" value="1"/>
</dbReference>
<feature type="domain" description="BFN" evidence="2">
    <location>
        <begin position="1"/>
        <end position="132"/>
    </location>
</feature>
<proteinExistence type="predicted"/>
<accession>A0A848CFY9</accession>
<evidence type="ECO:0000256" key="1">
    <source>
        <dbReference type="SAM" id="MobiDB-lite"/>
    </source>
</evidence>
<dbReference type="Pfam" id="PF02577">
    <property type="entry name" value="BFN_dom"/>
    <property type="match status" value="1"/>
</dbReference>
<dbReference type="PANTHER" id="PTHR15160">
    <property type="entry name" value="VON HIPPEL-LINDAU PROTEIN"/>
    <property type="match status" value="1"/>
</dbReference>
<dbReference type="InterPro" id="IPR036104">
    <property type="entry name" value="BFN_sf"/>
</dbReference>
<feature type="region of interest" description="Disordered" evidence="1">
    <location>
        <begin position="129"/>
        <end position="153"/>
    </location>
</feature>